<dbReference type="GO" id="GO:0006310">
    <property type="term" value="P:DNA recombination"/>
    <property type="evidence" value="ECO:0007669"/>
    <property type="project" value="UniProtKB-UniRule"/>
</dbReference>
<evidence type="ECO:0000256" key="2">
    <source>
        <dbReference type="ARBA" id="ARBA00021310"/>
    </source>
</evidence>
<evidence type="ECO:0000256" key="6">
    <source>
        <dbReference type="ARBA" id="ARBA00033409"/>
    </source>
</evidence>
<evidence type="ECO:0000256" key="4">
    <source>
        <dbReference type="ARBA" id="ARBA00023172"/>
    </source>
</evidence>
<dbReference type="PANTHER" id="PTHR33991">
    <property type="entry name" value="DNA REPAIR PROTEIN RECO"/>
    <property type="match status" value="1"/>
</dbReference>
<reference evidence="9 10" key="1">
    <citation type="submission" date="2020-01" db="EMBL/GenBank/DDBJ databases">
        <title>Paenibacillus sp. nov., isolated from tomato rhizosphere.</title>
        <authorList>
            <person name="Weon H.-Y."/>
            <person name="Lee S.A."/>
        </authorList>
    </citation>
    <scope>NUCLEOTIDE SEQUENCE [LARGE SCALE GENOMIC DNA]</scope>
    <source>
        <strain evidence="9 10">12200R-189</strain>
    </source>
</reference>
<gene>
    <name evidence="7 9" type="primary">recO</name>
    <name evidence="9" type="ORF">GXP70_10355</name>
</gene>
<comment type="function">
    <text evidence="7">Involved in DNA repair and RecF pathway recombination.</text>
</comment>
<dbReference type="NCBIfam" id="TIGR00613">
    <property type="entry name" value="reco"/>
    <property type="match status" value="1"/>
</dbReference>
<dbReference type="Proteomes" id="UP000476064">
    <property type="component" value="Chromosome"/>
</dbReference>
<dbReference type="Pfam" id="PF02565">
    <property type="entry name" value="RecO_C"/>
    <property type="match status" value="1"/>
</dbReference>
<dbReference type="InterPro" id="IPR037278">
    <property type="entry name" value="ARFGAP/RecO"/>
</dbReference>
<feature type="domain" description="DNA replication/recombination mediator RecO N-terminal" evidence="8">
    <location>
        <begin position="1"/>
        <end position="77"/>
    </location>
</feature>
<evidence type="ECO:0000256" key="5">
    <source>
        <dbReference type="ARBA" id="ARBA00023204"/>
    </source>
</evidence>
<dbReference type="HAMAP" id="MF_00201">
    <property type="entry name" value="RecO"/>
    <property type="match status" value="1"/>
</dbReference>
<sequence>MQVRVEGIVIRSMDYGEGNKIVTLLTDTHGKAGVIIRGAKKIKSRHGSLSQLFTQGEYLFYRNSGLGTLTHGEIIESHHVLREQLDMTAYASYAAELVDRALQEEDASAFMYEQLKACLHAFEEGKDLMITTQLFEMKVLQAAGYGPDFNACVSCGNTVGPMSLSAQGGGVLCSRCAYKDAQAYPLSESALKLLRLFQQMDLRRLGNIQVKDETKQQLKGAMRLLMDMHIGIPLKSRSFLDQLDKYSI</sequence>
<proteinExistence type="inferred from homology"/>
<dbReference type="GO" id="GO:0006302">
    <property type="term" value="P:double-strand break repair"/>
    <property type="evidence" value="ECO:0007669"/>
    <property type="project" value="TreeGrafter"/>
</dbReference>
<dbReference type="PANTHER" id="PTHR33991:SF1">
    <property type="entry name" value="DNA REPAIR PROTEIN RECO"/>
    <property type="match status" value="1"/>
</dbReference>
<dbReference type="EMBL" id="CP048209">
    <property type="protein sequence ID" value="QHT60301.1"/>
    <property type="molecule type" value="Genomic_DNA"/>
</dbReference>
<evidence type="ECO:0000313" key="9">
    <source>
        <dbReference type="EMBL" id="QHT60301.1"/>
    </source>
</evidence>
<protein>
    <recommendedName>
        <fullName evidence="2 7">DNA repair protein RecO</fullName>
    </recommendedName>
    <alternativeName>
        <fullName evidence="6 7">Recombination protein O</fullName>
    </alternativeName>
</protein>
<dbReference type="Pfam" id="PF11967">
    <property type="entry name" value="RecO_N"/>
    <property type="match status" value="1"/>
</dbReference>
<keyword evidence="5 7" id="KW-0234">DNA repair</keyword>
<organism evidence="9 10">
    <name type="scientific">Paenibacillus lycopersici</name>
    <dbReference type="NCBI Taxonomy" id="2704462"/>
    <lineage>
        <taxon>Bacteria</taxon>
        <taxon>Bacillati</taxon>
        <taxon>Bacillota</taxon>
        <taxon>Bacilli</taxon>
        <taxon>Bacillales</taxon>
        <taxon>Paenibacillaceae</taxon>
        <taxon>Paenibacillus</taxon>
    </lineage>
</organism>
<dbReference type="InterPro" id="IPR012340">
    <property type="entry name" value="NA-bd_OB-fold"/>
</dbReference>
<keyword evidence="3 7" id="KW-0227">DNA damage</keyword>
<keyword evidence="10" id="KW-1185">Reference proteome</keyword>
<evidence type="ECO:0000256" key="7">
    <source>
        <dbReference type="HAMAP-Rule" id="MF_00201"/>
    </source>
</evidence>
<dbReference type="AlphaFoldDB" id="A0A6C0FXU0"/>
<evidence type="ECO:0000313" key="10">
    <source>
        <dbReference type="Proteomes" id="UP000476064"/>
    </source>
</evidence>
<evidence type="ECO:0000259" key="8">
    <source>
        <dbReference type="Pfam" id="PF11967"/>
    </source>
</evidence>
<accession>A0A6C0FXU0</accession>
<dbReference type="InterPro" id="IPR003717">
    <property type="entry name" value="RecO"/>
</dbReference>
<dbReference type="Gene3D" id="1.20.1440.120">
    <property type="entry name" value="Recombination protein O, C-terminal domain"/>
    <property type="match status" value="1"/>
</dbReference>
<keyword evidence="4 7" id="KW-0233">DNA recombination</keyword>
<name>A0A6C0FXU0_9BACL</name>
<dbReference type="InterPro" id="IPR042242">
    <property type="entry name" value="RecO_C"/>
</dbReference>
<comment type="similarity">
    <text evidence="1 7">Belongs to the RecO family.</text>
</comment>
<dbReference type="Gene3D" id="2.40.50.140">
    <property type="entry name" value="Nucleic acid-binding proteins"/>
    <property type="match status" value="1"/>
</dbReference>
<evidence type="ECO:0000256" key="1">
    <source>
        <dbReference type="ARBA" id="ARBA00007452"/>
    </source>
</evidence>
<dbReference type="GO" id="GO:0043590">
    <property type="term" value="C:bacterial nucleoid"/>
    <property type="evidence" value="ECO:0007669"/>
    <property type="project" value="TreeGrafter"/>
</dbReference>
<evidence type="ECO:0000256" key="3">
    <source>
        <dbReference type="ARBA" id="ARBA00022763"/>
    </source>
</evidence>
<dbReference type="InterPro" id="IPR022572">
    <property type="entry name" value="DNA_rep/recomb_RecO_N"/>
</dbReference>
<dbReference type="RefSeq" id="WP_162356407.1">
    <property type="nucleotide sequence ID" value="NZ_CP048209.1"/>
</dbReference>
<dbReference type="SUPFAM" id="SSF57863">
    <property type="entry name" value="ArfGap/RecO-like zinc finger"/>
    <property type="match status" value="1"/>
</dbReference>
<dbReference type="SUPFAM" id="SSF50249">
    <property type="entry name" value="Nucleic acid-binding proteins"/>
    <property type="match status" value="1"/>
</dbReference>
<dbReference type="KEGG" id="plyc:GXP70_10355"/>